<evidence type="ECO:0008006" key="5">
    <source>
        <dbReference type="Google" id="ProtNLM"/>
    </source>
</evidence>
<evidence type="ECO:0000256" key="2">
    <source>
        <dbReference type="SAM" id="SignalP"/>
    </source>
</evidence>
<comment type="caution">
    <text evidence="3">The sequence shown here is derived from an EMBL/GenBank/DDBJ whole genome shotgun (WGS) entry which is preliminary data.</text>
</comment>
<feature type="signal peptide" evidence="2">
    <location>
        <begin position="1"/>
        <end position="16"/>
    </location>
</feature>
<organism evidence="3 4">
    <name type="scientific">Pochonia chlamydosporia 170</name>
    <dbReference type="NCBI Taxonomy" id="1380566"/>
    <lineage>
        <taxon>Eukaryota</taxon>
        <taxon>Fungi</taxon>
        <taxon>Dikarya</taxon>
        <taxon>Ascomycota</taxon>
        <taxon>Pezizomycotina</taxon>
        <taxon>Sordariomycetes</taxon>
        <taxon>Hypocreomycetidae</taxon>
        <taxon>Hypocreales</taxon>
        <taxon>Clavicipitaceae</taxon>
        <taxon>Pochonia</taxon>
    </lineage>
</organism>
<gene>
    <name evidence="3" type="ORF">VFPPC_04410</name>
</gene>
<keyword evidence="2" id="KW-0732">Signal</keyword>
<reference evidence="3 4" key="1">
    <citation type="journal article" date="2016" name="PLoS Pathog.">
        <title>Biosynthesis of antibiotic leucinostatins in bio-control fungus Purpureocillium lilacinum and their inhibition on phytophthora revealed by genome mining.</title>
        <authorList>
            <person name="Wang G."/>
            <person name="Liu Z."/>
            <person name="Lin R."/>
            <person name="Li E."/>
            <person name="Mao Z."/>
            <person name="Ling J."/>
            <person name="Yang Y."/>
            <person name="Yin W.B."/>
            <person name="Xie B."/>
        </authorList>
    </citation>
    <scope>NUCLEOTIDE SEQUENCE [LARGE SCALE GENOMIC DNA]</scope>
    <source>
        <strain evidence="3">170</strain>
    </source>
</reference>
<evidence type="ECO:0000313" key="3">
    <source>
        <dbReference type="EMBL" id="OAQ68124.1"/>
    </source>
</evidence>
<evidence type="ECO:0000313" key="4">
    <source>
        <dbReference type="Proteomes" id="UP000078397"/>
    </source>
</evidence>
<feature type="compositionally biased region" description="Polar residues" evidence="1">
    <location>
        <begin position="196"/>
        <end position="210"/>
    </location>
</feature>
<keyword evidence="4" id="KW-1185">Reference proteome</keyword>
<proteinExistence type="predicted"/>
<dbReference type="Proteomes" id="UP000078397">
    <property type="component" value="Unassembled WGS sequence"/>
</dbReference>
<feature type="chain" id="PRO_5008101940" description="GPI anchored protein" evidence="2">
    <location>
        <begin position="17"/>
        <end position="253"/>
    </location>
</feature>
<sequence length="253" mass="25088">MLLPLFVLPLLGLCHAQEPELHAAKVARAIIAGRDSNALTLLEGGFSFEERSPQNTCSVGKPCGDGCMPIAAVCCPDGNYCALGKYCDGGGCCPVGKTCKGTAPPPDSGCSSGQVECGSNHCMPKGSVCCPGGSYCSAGETCAAGMMCKTGNGGNGGSGGSGGNGDTSSVTKVAGYTLTNTDQISFTMPSAPPSLFWTNHATGSPTDNGQSAPTSTASSGNNNPGNPGGKSGAGMVHAPKLAVVLLLFAPLLF</sequence>
<accession>A0A179FR92</accession>
<dbReference type="KEGG" id="pchm:VFPPC_04410"/>
<feature type="compositionally biased region" description="Low complexity" evidence="1">
    <location>
        <begin position="211"/>
        <end position="225"/>
    </location>
</feature>
<dbReference type="OrthoDB" id="5152093at2759"/>
<dbReference type="AlphaFoldDB" id="A0A179FR92"/>
<dbReference type="GeneID" id="28847761"/>
<dbReference type="EMBL" id="LSBJ02000003">
    <property type="protein sequence ID" value="OAQ68124.1"/>
    <property type="molecule type" value="Genomic_DNA"/>
</dbReference>
<name>A0A179FR92_METCM</name>
<dbReference type="RefSeq" id="XP_018144974.1">
    <property type="nucleotide sequence ID" value="XM_018283767.1"/>
</dbReference>
<evidence type="ECO:0000256" key="1">
    <source>
        <dbReference type="SAM" id="MobiDB-lite"/>
    </source>
</evidence>
<feature type="region of interest" description="Disordered" evidence="1">
    <location>
        <begin position="196"/>
        <end position="232"/>
    </location>
</feature>
<protein>
    <recommendedName>
        <fullName evidence="5">GPI anchored protein</fullName>
    </recommendedName>
</protein>
<dbReference type="STRING" id="1380566.A0A179FR92"/>